<dbReference type="SUPFAM" id="SSF47413">
    <property type="entry name" value="lambda repressor-like DNA-binding domains"/>
    <property type="match status" value="1"/>
</dbReference>
<protein>
    <submittedName>
        <fullName evidence="5">Transcriptional regulator</fullName>
    </submittedName>
</protein>
<dbReference type="InterPro" id="IPR010982">
    <property type="entry name" value="Lambda_DNA-bd_dom_sf"/>
</dbReference>
<dbReference type="PROSITE" id="PS50943">
    <property type="entry name" value="HTH_CROC1"/>
    <property type="match status" value="1"/>
</dbReference>
<evidence type="ECO:0000256" key="3">
    <source>
        <dbReference type="ARBA" id="ARBA00023163"/>
    </source>
</evidence>
<evidence type="ECO:0000256" key="2">
    <source>
        <dbReference type="ARBA" id="ARBA00023125"/>
    </source>
</evidence>
<dbReference type="GO" id="GO:0003700">
    <property type="term" value="F:DNA-binding transcription factor activity"/>
    <property type="evidence" value="ECO:0007669"/>
    <property type="project" value="TreeGrafter"/>
</dbReference>
<accession>A0A286EBV4</accession>
<dbReference type="PANTHER" id="PTHR46797">
    <property type="entry name" value="HTH-TYPE TRANSCRIPTIONAL REGULATOR"/>
    <property type="match status" value="1"/>
</dbReference>
<dbReference type="SMART" id="SM00530">
    <property type="entry name" value="HTH_XRE"/>
    <property type="match status" value="1"/>
</dbReference>
<reference evidence="5 6" key="1">
    <citation type="submission" date="2017-09" db="EMBL/GenBank/DDBJ databases">
        <authorList>
            <person name="Ehlers B."/>
            <person name="Leendertz F.H."/>
        </authorList>
    </citation>
    <scope>NUCLEOTIDE SEQUENCE [LARGE SCALE GENOMIC DNA]</scope>
    <source>
        <strain evidence="5 6">DSM 16848</strain>
    </source>
</reference>
<organism evidence="5 6">
    <name type="scientific">Alysiella filiformis DSM 16848</name>
    <dbReference type="NCBI Taxonomy" id="1120981"/>
    <lineage>
        <taxon>Bacteria</taxon>
        <taxon>Pseudomonadati</taxon>
        <taxon>Pseudomonadota</taxon>
        <taxon>Betaproteobacteria</taxon>
        <taxon>Neisseriales</taxon>
        <taxon>Neisseriaceae</taxon>
        <taxon>Alysiella</taxon>
    </lineage>
</organism>
<dbReference type="Pfam" id="PF01381">
    <property type="entry name" value="HTH_3"/>
    <property type="match status" value="1"/>
</dbReference>
<dbReference type="GO" id="GO:0005829">
    <property type="term" value="C:cytosol"/>
    <property type="evidence" value="ECO:0007669"/>
    <property type="project" value="TreeGrafter"/>
</dbReference>
<proteinExistence type="predicted"/>
<keyword evidence="3" id="KW-0804">Transcription</keyword>
<evidence type="ECO:0000313" key="5">
    <source>
        <dbReference type="EMBL" id="SOD68368.1"/>
    </source>
</evidence>
<evidence type="ECO:0000256" key="1">
    <source>
        <dbReference type="ARBA" id="ARBA00023015"/>
    </source>
</evidence>
<dbReference type="PANTHER" id="PTHR46797:SF23">
    <property type="entry name" value="HTH-TYPE TRANSCRIPTIONAL REGULATOR SUTR"/>
    <property type="match status" value="1"/>
</dbReference>
<dbReference type="EMBL" id="OCNF01000008">
    <property type="protein sequence ID" value="SOD68368.1"/>
    <property type="molecule type" value="Genomic_DNA"/>
</dbReference>
<dbReference type="GO" id="GO:0003677">
    <property type="term" value="F:DNA binding"/>
    <property type="evidence" value="ECO:0007669"/>
    <property type="project" value="UniProtKB-KW"/>
</dbReference>
<dbReference type="AlphaFoldDB" id="A0A286EBV4"/>
<keyword evidence="6" id="KW-1185">Reference proteome</keyword>
<feature type="domain" description="HTH cro/C1-type" evidence="4">
    <location>
        <begin position="25"/>
        <end position="79"/>
    </location>
</feature>
<dbReference type="OrthoDB" id="8527856at2"/>
<name>A0A286EBV4_9NEIS</name>
<dbReference type="InterPro" id="IPR050807">
    <property type="entry name" value="TransReg_Diox_bact_type"/>
</dbReference>
<dbReference type="InterPro" id="IPR001387">
    <property type="entry name" value="Cro/C1-type_HTH"/>
</dbReference>
<sequence length="85" mass="9637">MSAPLKSPTTLPSSDDLRAILAYNIKVLRIQKGWSQEYLANECELDRTYISAVERCKWNVSLSTIETLARVLNVSAWQLLKAPEK</sequence>
<dbReference type="RefSeq" id="WP_097114279.1">
    <property type="nucleotide sequence ID" value="NZ_CP083931.1"/>
</dbReference>
<keyword evidence="2" id="KW-0238">DNA-binding</keyword>
<dbReference type="CDD" id="cd00093">
    <property type="entry name" value="HTH_XRE"/>
    <property type="match status" value="1"/>
</dbReference>
<evidence type="ECO:0000259" key="4">
    <source>
        <dbReference type="PROSITE" id="PS50943"/>
    </source>
</evidence>
<dbReference type="Gene3D" id="1.10.260.40">
    <property type="entry name" value="lambda repressor-like DNA-binding domains"/>
    <property type="match status" value="1"/>
</dbReference>
<keyword evidence="1" id="KW-0805">Transcription regulation</keyword>
<gene>
    <name evidence="5" type="ORF">SAMN02746062_01231</name>
</gene>
<dbReference type="Proteomes" id="UP000219669">
    <property type="component" value="Unassembled WGS sequence"/>
</dbReference>
<evidence type="ECO:0000313" key="6">
    <source>
        <dbReference type="Proteomes" id="UP000219669"/>
    </source>
</evidence>